<dbReference type="Proteomes" id="UP000280292">
    <property type="component" value="Unassembled WGS sequence"/>
</dbReference>
<dbReference type="SUPFAM" id="SSF46785">
    <property type="entry name" value="Winged helix' DNA-binding domain"/>
    <property type="match status" value="1"/>
</dbReference>
<dbReference type="Gene3D" id="2.60.120.10">
    <property type="entry name" value="Jelly Rolls"/>
    <property type="match status" value="2"/>
</dbReference>
<name>A0A3M2VQ82_PSESI</name>
<comment type="caution">
    <text evidence="11">The sequence shown here is derived from an EMBL/GenBank/DDBJ whole genome shotgun (WGS) entry which is preliminary data.</text>
</comment>
<dbReference type="CDD" id="cd20293">
    <property type="entry name" value="cupin_HutD_N"/>
    <property type="match status" value="1"/>
</dbReference>
<dbReference type="InterPro" id="IPR036388">
    <property type="entry name" value="WH-like_DNA-bd_sf"/>
</dbReference>
<dbReference type="GO" id="GO:0006547">
    <property type="term" value="P:L-histidine metabolic process"/>
    <property type="evidence" value="ECO:0007669"/>
    <property type="project" value="UniProtKB-UniRule"/>
</dbReference>
<dbReference type="FunFam" id="3.40.1410.10:FF:000004">
    <property type="entry name" value="Histidine utilization repressor"/>
    <property type="match status" value="1"/>
</dbReference>
<dbReference type="CDD" id="cd07377">
    <property type="entry name" value="WHTH_GntR"/>
    <property type="match status" value="1"/>
</dbReference>
<dbReference type="InterPro" id="IPR011663">
    <property type="entry name" value="UTRA"/>
</dbReference>
<evidence type="ECO:0000313" key="12">
    <source>
        <dbReference type="Proteomes" id="UP000280292"/>
    </source>
</evidence>
<dbReference type="GO" id="GO:0045892">
    <property type="term" value="P:negative regulation of DNA-templated transcription"/>
    <property type="evidence" value="ECO:0007669"/>
    <property type="project" value="UniProtKB-UniRule"/>
</dbReference>
<dbReference type="SUPFAM" id="SSF51182">
    <property type="entry name" value="RmlC-like cupins"/>
    <property type="match status" value="1"/>
</dbReference>
<keyword evidence="4" id="KW-0238">DNA-binding</keyword>
<gene>
    <name evidence="11" type="ORF">ALQ95_05507</name>
</gene>
<evidence type="ECO:0000259" key="10">
    <source>
        <dbReference type="PROSITE" id="PS50949"/>
    </source>
</evidence>
<comment type="pathway">
    <text evidence="7">Amino-acid degradation; L-histidine degradation into L-glutamate [regulation].</text>
</comment>
<dbReference type="Pfam" id="PF05962">
    <property type="entry name" value="HutD"/>
    <property type="match status" value="1"/>
</dbReference>
<dbReference type="GO" id="GO:0003677">
    <property type="term" value="F:DNA binding"/>
    <property type="evidence" value="ECO:0007669"/>
    <property type="project" value="UniProtKB-UniRule"/>
</dbReference>
<dbReference type="FunFam" id="1.10.10.10:FF:000079">
    <property type="entry name" value="GntR family transcriptional regulator"/>
    <property type="match status" value="1"/>
</dbReference>
<dbReference type="Gene3D" id="1.10.10.10">
    <property type="entry name" value="Winged helix-like DNA-binding domain superfamily/Winged helix DNA-binding domain"/>
    <property type="match status" value="1"/>
</dbReference>
<dbReference type="InterPro" id="IPR036390">
    <property type="entry name" value="WH_DNA-bd_sf"/>
</dbReference>
<dbReference type="InterPro" id="IPR011051">
    <property type="entry name" value="RmlC_Cupin_sf"/>
</dbReference>
<comment type="function">
    <text evidence="6">Repressor which binds to the hutP region in the histidine utilization (hut) operon. It blocks the expression of all the hut genes in the absence of inducer.</text>
</comment>
<dbReference type="Pfam" id="PF00392">
    <property type="entry name" value="GntR"/>
    <property type="match status" value="1"/>
</dbReference>
<organism evidence="11 12">
    <name type="scientific">Pseudomonas syringae pv. ribicola</name>
    <dbReference type="NCBI Taxonomy" id="55398"/>
    <lineage>
        <taxon>Bacteria</taxon>
        <taxon>Pseudomonadati</taxon>
        <taxon>Pseudomonadota</taxon>
        <taxon>Gammaproteobacteria</taxon>
        <taxon>Pseudomonadales</taxon>
        <taxon>Pseudomonadaceae</taxon>
        <taxon>Pseudomonas</taxon>
    </lineage>
</organism>
<evidence type="ECO:0000256" key="5">
    <source>
        <dbReference type="ARBA" id="ARBA00023163"/>
    </source>
</evidence>
<keyword evidence="3" id="KW-0805">Transcription regulation</keyword>
<dbReference type="PROSITE" id="PS50949">
    <property type="entry name" value="HTH_GNTR"/>
    <property type="match status" value="1"/>
</dbReference>
<evidence type="ECO:0000256" key="7">
    <source>
        <dbReference type="ARBA" id="ARBA00060686"/>
    </source>
</evidence>
<dbReference type="InterPro" id="IPR010282">
    <property type="entry name" value="Uncharacterised_HutD/Ves"/>
</dbReference>
<keyword evidence="1" id="KW-0678">Repressor</keyword>
<dbReference type="GO" id="GO:0003700">
    <property type="term" value="F:DNA-binding transcription factor activity"/>
    <property type="evidence" value="ECO:0007669"/>
    <property type="project" value="UniProtKB-UniRule"/>
</dbReference>
<evidence type="ECO:0000256" key="6">
    <source>
        <dbReference type="ARBA" id="ARBA00058362"/>
    </source>
</evidence>
<evidence type="ECO:0000256" key="2">
    <source>
        <dbReference type="ARBA" id="ARBA00022808"/>
    </source>
</evidence>
<protein>
    <recommendedName>
        <fullName evidence="8 9">Histidine utilization repressor</fullName>
    </recommendedName>
</protein>
<sequence>MSTPPAASSLAAQMGESPAPLYARVKHMIALQIQNGTWPPHHRVPSESELVTQLGFSRMTINRALRELTAEGLLVRMQGVGTFVAEPKSQSALFEVHNIADEIAARGHRHTCKVMVLKEEAAGSERALALDMREGQRVFHSLIVHFENDIPVQIEDRFVNAQVAPDYLKQDFTLQTPYAYLSQVAPLTEGEHVVEAILAEADECKLLQIDAGEPCLLIRRRYLVGSPARHCRAPDSPRLPTSPRRTLHQMSQTRLLRAADYPRMPWKNGGGSTEEIARDAGQDLDGFGWRLSIADIDTSGGFSVFAGYQRIITVLQGAGMTLEVDGVASRPLLPSDPFAFSGDSAVSCTLLDGPIRDFNLIYAAHRYTARLHWIDVRHPQRLFSSASTFVLFSMAEQVAISVDSQPWEILGKHDCALVDNPGGLLEIELQSPRVSRCCLIELSATGQSPLSGTSE</sequence>
<dbReference type="CDD" id="cd20490">
    <property type="entry name" value="cupin_HutD_C"/>
    <property type="match status" value="1"/>
</dbReference>
<dbReference type="InterPro" id="IPR028978">
    <property type="entry name" value="Chorismate_lyase_/UTRA_dom_sf"/>
</dbReference>
<dbReference type="InterPro" id="IPR010248">
    <property type="entry name" value="His_ut_repres"/>
</dbReference>
<dbReference type="NCBIfam" id="TIGR02018">
    <property type="entry name" value="his_ut_repres"/>
    <property type="match status" value="1"/>
</dbReference>
<dbReference type="InterPro" id="IPR000524">
    <property type="entry name" value="Tscrpt_reg_HTH_GntR"/>
</dbReference>
<dbReference type="SUPFAM" id="SSF64288">
    <property type="entry name" value="Chorismate lyase-like"/>
    <property type="match status" value="1"/>
</dbReference>
<keyword evidence="5" id="KW-0804">Transcription</keyword>
<evidence type="ECO:0000256" key="8">
    <source>
        <dbReference type="ARBA" id="ARBA00071620"/>
    </source>
</evidence>
<evidence type="ECO:0000256" key="1">
    <source>
        <dbReference type="ARBA" id="ARBA00022491"/>
    </source>
</evidence>
<dbReference type="SMART" id="SM00345">
    <property type="entry name" value="HTH_GNTR"/>
    <property type="match status" value="1"/>
</dbReference>
<dbReference type="AlphaFoldDB" id="A0A3M2VQ82"/>
<feature type="domain" description="HTH gntR-type" evidence="10">
    <location>
        <begin position="19"/>
        <end position="87"/>
    </location>
</feature>
<dbReference type="PANTHER" id="PTHR44846:SF16">
    <property type="entry name" value="TRANSCRIPTIONAL REGULATOR PHNF-RELATED"/>
    <property type="match status" value="1"/>
</dbReference>
<dbReference type="InterPro" id="IPR014710">
    <property type="entry name" value="RmlC-like_jellyroll"/>
</dbReference>
<reference evidence="11 12" key="1">
    <citation type="submission" date="2018-08" db="EMBL/GenBank/DDBJ databases">
        <title>Recombination of ecologically and evolutionarily significant loci maintains genetic cohesion in the Pseudomonas syringae species complex.</title>
        <authorList>
            <person name="Dillon M."/>
            <person name="Thakur S."/>
            <person name="Almeida R.N.D."/>
            <person name="Weir B.S."/>
            <person name="Guttman D.S."/>
        </authorList>
    </citation>
    <scope>NUCLEOTIDE SEQUENCE [LARGE SCALE GENOMIC DNA]</scope>
    <source>
        <strain evidence="11 12">ICMP 3883</strain>
    </source>
</reference>
<dbReference type="PANTHER" id="PTHR44846">
    <property type="entry name" value="MANNOSYL-D-GLYCERATE TRANSPORT/METABOLISM SYSTEM REPRESSOR MNGR-RELATED"/>
    <property type="match status" value="1"/>
</dbReference>
<dbReference type="EMBL" id="RBNR01000257">
    <property type="protein sequence ID" value="RML41440.1"/>
    <property type="molecule type" value="Genomic_DNA"/>
</dbReference>
<accession>A0A3M2VQ82</accession>
<evidence type="ECO:0000256" key="3">
    <source>
        <dbReference type="ARBA" id="ARBA00023015"/>
    </source>
</evidence>
<evidence type="ECO:0000256" key="4">
    <source>
        <dbReference type="ARBA" id="ARBA00023125"/>
    </source>
</evidence>
<dbReference type="Pfam" id="PF07702">
    <property type="entry name" value="UTRA"/>
    <property type="match status" value="1"/>
</dbReference>
<proteinExistence type="predicted"/>
<dbReference type="PRINTS" id="PR00035">
    <property type="entry name" value="HTHGNTR"/>
</dbReference>
<evidence type="ECO:0000256" key="9">
    <source>
        <dbReference type="NCBIfam" id="TIGR02018"/>
    </source>
</evidence>
<dbReference type="Gene3D" id="3.40.1410.10">
    <property type="entry name" value="Chorismate lyase-like"/>
    <property type="match status" value="1"/>
</dbReference>
<evidence type="ECO:0000313" key="11">
    <source>
        <dbReference type="EMBL" id="RML41440.1"/>
    </source>
</evidence>
<dbReference type="SMART" id="SM00866">
    <property type="entry name" value="UTRA"/>
    <property type="match status" value="1"/>
</dbReference>
<keyword evidence="2" id="KW-0369">Histidine metabolism</keyword>
<dbReference type="InterPro" id="IPR050679">
    <property type="entry name" value="Bact_HTH_transcr_reg"/>
</dbReference>